<organism evidence="1 2">
    <name type="scientific">Tenacibaculum maritimum NCIMB 2154</name>
    <dbReference type="NCBI Taxonomy" id="1349785"/>
    <lineage>
        <taxon>Bacteria</taxon>
        <taxon>Pseudomonadati</taxon>
        <taxon>Bacteroidota</taxon>
        <taxon>Flavobacteriia</taxon>
        <taxon>Flavobacteriales</taxon>
        <taxon>Flavobacteriaceae</taxon>
        <taxon>Tenacibaculum</taxon>
    </lineage>
</organism>
<dbReference type="STRING" id="1349785.GCA_000509405_00064"/>
<dbReference type="Proteomes" id="UP000231564">
    <property type="component" value="Chromosome MARIT"/>
</dbReference>
<reference evidence="1 2" key="1">
    <citation type="submission" date="2016-11" db="EMBL/GenBank/DDBJ databases">
        <authorList>
            <person name="Jaros S."/>
            <person name="Januszkiewicz K."/>
            <person name="Wedrychowicz H."/>
        </authorList>
    </citation>
    <scope>NUCLEOTIDE SEQUENCE [LARGE SCALE GENOMIC DNA]</scope>
    <source>
        <strain evidence="1">NCIMB 2154T</strain>
    </source>
</reference>
<evidence type="ECO:0000313" key="1">
    <source>
        <dbReference type="EMBL" id="SFZ83446.1"/>
    </source>
</evidence>
<protein>
    <submittedName>
        <fullName evidence="1">Uncharacterized protein</fullName>
    </submittedName>
</protein>
<sequence length="210" mass="25255">MGYYSKYTDRMDIHIEESRGTILIKQKWRYFWFNSMNTSRWTYSEKQKFHKEVDNLIWNSWGEHFFLKVKGTSDFAIRNIKKRWDVNFDIEWVQYGEHWKVNVKKNPSKTFMKSNVKWYSKEMNLDTLDTSKQKRIIQGKNYFQYPVVHEFGHSAGNSIAVGHGDEYNSSSYSMDKNSLMNVGDELRDRHLDFIISELNTMITRSTFSKY</sequence>
<evidence type="ECO:0000313" key="2">
    <source>
        <dbReference type="Proteomes" id="UP000231564"/>
    </source>
</evidence>
<name>A0A2H1EBW6_9FLAO</name>
<proteinExistence type="predicted"/>
<accession>A0A2H1EBW6</accession>
<gene>
    <name evidence="1" type="ORF">MARIT_2069</name>
</gene>
<dbReference type="EMBL" id="LT634361">
    <property type="protein sequence ID" value="SFZ83446.1"/>
    <property type="molecule type" value="Genomic_DNA"/>
</dbReference>
<keyword evidence="2" id="KW-1185">Reference proteome</keyword>
<dbReference type="AlphaFoldDB" id="A0A2H1EBW6"/>
<dbReference type="KEGG" id="tmar:MARIT_2069"/>